<accession>A0ABU2BC14</accession>
<reference evidence="9 10" key="1">
    <citation type="submission" date="2023-07" db="EMBL/GenBank/DDBJ databases">
        <title>Sequencing the genomes of 1000 actinobacteria strains.</title>
        <authorList>
            <person name="Klenk H.-P."/>
        </authorList>
    </citation>
    <scope>NUCLEOTIDE SEQUENCE [LARGE SCALE GENOMIC DNA]</scope>
    <source>
        <strain evidence="9 10">DSM 44508</strain>
    </source>
</reference>
<comment type="caution">
    <text evidence="9">The sequence shown here is derived from an EMBL/GenBank/DDBJ whole genome shotgun (WGS) entry which is preliminary data.</text>
</comment>
<comment type="catalytic activity">
    <reaction evidence="7">
        <text>UDP-N-acetyl-alpha-D-muramoyl-L-alanine + D-glutamate + ATP = UDP-N-acetyl-alpha-D-muramoyl-L-alanyl-D-glutamate + ADP + phosphate + H(+)</text>
        <dbReference type="Rhea" id="RHEA:16429"/>
        <dbReference type="ChEBI" id="CHEBI:15378"/>
        <dbReference type="ChEBI" id="CHEBI:29986"/>
        <dbReference type="ChEBI" id="CHEBI:30616"/>
        <dbReference type="ChEBI" id="CHEBI:43474"/>
        <dbReference type="ChEBI" id="CHEBI:83898"/>
        <dbReference type="ChEBI" id="CHEBI:83900"/>
        <dbReference type="ChEBI" id="CHEBI:456216"/>
        <dbReference type="EC" id="6.3.2.9"/>
    </reaction>
</comment>
<dbReference type="NCBIfam" id="TIGR01087">
    <property type="entry name" value="murD"/>
    <property type="match status" value="1"/>
</dbReference>
<evidence type="ECO:0000256" key="5">
    <source>
        <dbReference type="ARBA" id="ARBA00022741"/>
    </source>
</evidence>
<evidence type="ECO:0000256" key="4">
    <source>
        <dbReference type="ARBA" id="ARBA00022598"/>
    </source>
</evidence>
<keyword evidence="7" id="KW-0961">Cell wall biogenesis/degradation</keyword>
<keyword evidence="4 7" id="KW-0436">Ligase</keyword>
<dbReference type="SUPFAM" id="SSF51984">
    <property type="entry name" value="MurCD N-terminal domain"/>
    <property type="match status" value="1"/>
</dbReference>
<keyword evidence="3 7" id="KW-0963">Cytoplasm</keyword>
<dbReference type="HAMAP" id="MF_00639">
    <property type="entry name" value="MurD"/>
    <property type="match status" value="1"/>
</dbReference>
<keyword evidence="7" id="KW-0132">Cell division</keyword>
<dbReference type="PANTHER" id="PTHR43692:SF1">
    <property type="entry name" value="UDP-N-ACETYLMURAMOYLALANINE--D-GLUTAMATE LIGASE"/>
    <property type="match status" value="1"/>
</dbReference>
<dbReference type="PANTHER" id="PTHR43692">
    <property type="entry name" value="UDP-N-ACETYLMURAMOYLALANINE--D-GLUTAMATE LIGASE"/>
    <property type="match status" value="1"/>
</dbReference>
<dbReference type="SUPFAM" id="SSF53623">
    <property type="entry name" value="MurD-like peptide ligases, catalytic domain"/>
    <property type="match status" value="1"/>
</dbReference>
<dbReference type="Pfam" id="PF21799">
    <property type="entry name" value="MurD-like_N"/>
    <property type="match status" value="1"/>
</dbReference>
<comment type="function">
    <text evidence="7">Cell wall formation. Catalyzes the addition of glutamate to the nucleotide precursor UDP-N-acetylmuramoyl-L-alanine (UMA).</text>
</comment>
<keyword evidence="7" id="KW-0131">Cell cycle</keyword>
<dbReference type="Gene3D" id="3.40.1190.10">
    <property type="entry name" value="Mur-like, catalytic domain"/>
    <property type="match status" value="1"/>
</dbReference>
<comment type="subcellular location">
    <subcellularLocation>
        <location evidence="1 7">Cytoplasm</location>
    </subcellularLocation>
</comment>
<dbReference type="InterPro" id="IPR005762">
    <property type="entry name" value="MurD"/>
</dbReference>
<organism evidence="9 10">
    <name type="scientific">Corynebacterium felinum</name>
    <dbReference type="NCBI Taxonomy" id="131318"/>
    <lineage>
        <taxon>Bacteria</taxon>
        <taxon>Bacillati</taxon>
        <taxon>Actinomycetota</taxon>
        <taxon>Actinomycetes</taxon>
        <taxon>Mycobacteriales</taxon>
        <taxon>Corynebacteriaceae</taxon>
        <taxon>Corynebacterium</taxon>
    </lineage>
</organism>
<evidence type="ECO:0000256" key="1">
    <source>
        <dbReference type="ARBA" id="ARBA00004496"/>
    </source>
</evidence>
<evidence type="ECO:0000313" key="9">
    <source>
        <dbReference type="EMBL" id="MDR7356138.1"/>
    </source>
</evidence>
<protein>
    <recommendedName>
        <fullName evidence="7">UDP-N-acetylmuramoylalanine--D-glutamate ligase</fullName>
        <ecNumber evidence="7">6.3.2.9</ecNumber>
    </recommendedName>
    <alternativeName>
        <fullName evidence="7">D-glutamic acid-adding enzyme</fullName>
    </alternativeName>
    <alternativeName>
        <fullName evidence="7">UDP-N-acetylmuramoyl-L-alanyl-D-glutamate synthetase</fullName>
    </alternativeName>
</protein>
<evidence type="ECO:0000256" key="2">
    <source>
        <dbReference type="ARBA" id="ARBA00004752"/>
    </source>
</evidence>
<evidence type="ECO:0000256" key="6">
    <source>
        <dbReference type="ARBA" id="ARBA00022840"/>
    </source>
</evidence>
<evidence type="ECO:0000313" key="10">
    <source>
        <dbReference type="Proteomes" id="UP001183619"/>
    </source>
</evidence>
<dbReference type="Pfam" id="PF08245">
    <property type="entry name" value="Mur_ligase_M"/>
    <property type="match status" value="1"/>
</dbReference>
<dbReference type="InterPro" id="IPR036565">
    <property type="entry name" value="Mur-like_cat_sf"/>
</dbReference>
<keyword evidence="7" id="KW-0573">Peptidoglycan synthesis</keyword>
<dbReference type="Proteomes" id="UP001183619">
    <property type="component" value="Unassembled WGS sequence"/>
</dbReference>
<gene>
    <name evidence="7" type="primary">murD</name>
    <name evidence="9" type="ORF">J2S37_002676</name>
</gene>
<evidence type="ECO:0000256" key="3">
    <source>
        <dbReference type="ARBA" id="ARBA00022490"/>
    </source>
</evidence>
<feature type="domain" description="Mur ligase central" evidence="8">
    <location>
        <begin position="115"/>
        <end position="240"/>
    </location>
</feature>
<dbReference type="Gene3D" id="3.90.190.20">
    <property type="entry name" value="Mur ligase, C-terminal domain"/>
    <property type="match status" value="1"/>
</dbReference>
<keyword evidence="7" id="KW-0133">Cell shape</keyword>
<evidence type="ECO:0000256" key="7">
    <source>
        <dbReference type="HAMAP-Rule" id="MF_00639"/>
    </source>
</evidence>
<proteinExistence type="inferred from homology"/>
<keyword evidence="6 7" id="KW-0067">ATP-binding</keyword>
<dbReference type="EC" id="6.3.2.9" evidence="7"/>
<dbReference type="InterPro" id="IPR036615">
    <property type="entry name" value="Mur_ligase_C_dom_sf"/>
</dbReference>
<dbReference type="GO" id="GO:0008764">
    <property type="term" value="F:UDP-N-acetylmuramoylalanine-D-glutamate ligase activity"/>
    <property type="evidence" value="ECO:0007669"/>
    <property type="project" value="UniProtKB-EC"/>
</dbReference>
<feature type="binding site" evidence="7">
    <location>
        <begin position="117"/>
        <end position="123"/>
    </location>
    <ligand>
        <name>ATP</name>
        <dbReference type="ChEBI" id="CHEBI:30616"/>
    </ligand>
</feature>
<sequence length="467" mass="47976">MNLEGKILVAGAGISGVGVAQMLVNLGADVTVVDGNETALARACEVTGARGISLVDAMATLADFSLVVTSPGWRPSTPLLVEAAACGIEVVGDVELCYRLDCAEVFGPKRTWMVITGTNGKTTTTAMLAAMMVQSGAQALAVGNIGVSVAEALQRGTKCSGDPDDALDADTRVDVLVAELSSFQLHWSSQLRPDVGVLLNLAEDHIDWHGSMEEYATAKAKVLKAPIAIAGIDDEYVRRFLTPDTISFTLNPPTQGQLGISQGHVVDCAFGTDYVLASCEGIQPPGPAGLYDALAAAAAARAQGVSAEDIAAALASFTVAGHRGQIVAQANGVIAIDNSKATNPHAADSALAGHESVVWVAGGQLKGAEVSDLVAKHAQRLKAVGLLGVDREVIARAVDKHAPHAKVMVTDSTDPVAAMDEVCAWAAAEAVAGDAIVLAPAAASLDMYTGMGQRGELFTEAISKYLG</sequence>
<comment type="similarity">
    <text evidence="7">Belongs to the MurCDEF family.</text>
</comment>
<name>A0ABU2BC14_9CORY</name>
<keyword evidence="5 7" id="KW-0547">Nucleotide-binding</keyword>
<evidence type="ECO:0000259" key="8">
    <source>
        <dbReference type="Pfam" id="PF08245"/>
    </source>
</evidence>
<keyword evidence="10" id="KW-1185">Reference proteome</keyword>
<dbReference type="EMBL" id="JAVDYF010000001">
    <property type="protein sequence ID" value="MDR7356138.1"/>
    <property type="molecule type" value="Genomic_DNA"/>
</dbReference>
<comment type="pathway">
    <text evidence="2 7">Cell wall biogenesis; peptidoglycan biosynthesis.</text>
</comment>
<dbReference type="RefSeq" id="WP_277104585.1">
    <property type="nucleotide sequence ID" value="NZ_BAAAJS010000056.1"/>
</dbReference>
<dbReference type="Gene3D" id="3.40.50.720">
    <property type="entry name" value="NAD(P)-binding Rossmann-like Domain"/>
    <property type="match status" value="1"/>
</dbReference>
<dbReference type="InterPro" id="IPR013221">
    <property type="entry name" value="Mur_ligase_cen"/>
</dbReference>
<dbReference type="SUPFAM" id="SSF53244">
    <property type="entry name" value="MurD-like peptide ligases, peptide-binding domain"/>
    <property type="match status" value="1"/>
</dbReference>